<dbReference type="Pfam" id="PF11148">
    <property type="entry name" value="DUF2922"/>
    <property type="match status" value="1"/>
</dbReference>
<accession>A0A385YRU1</accession>
<keyword evidence="2" id="KW-1185">Reference proteome</keyword>
<dbReference type="InterPro" id="IPR021321">
    <property type="entry name" value="DUF2922"/>
</dbReference>
<dbReference type="KEGG" id="paek:D3873_06210"/>
<protein>
    <submittedName>
        <fullName evidence="1">DUF2922 domain-containing protein</fullName>
    </submittedName>
</protein>
<evidence type="ECO:0000313" key="2">
    <source>
        <dbReference type="Proteomes" id="UP000265725"/>
    </source>
</evidence>
<proteinExistence type="predicted"/>
<name>A0A385YRU1_9BACL</name>
<dbReference type="Proteomes" id="UP000265725">
    <property type="component" value="Chromosome"/>
</dbReference>
<dbReference type="AlphaFoldDB" id="A0A385YRU1"/>
<sequence length="70" mass="7672">MAQVLELQFETATGKAITFSVDEPREDVTALDVQNGMQAIIDSQVFYVEGNAISVAKSARIVERNVTELI</sequence>
<reference evidence="2" key="1">
    <citation type="submission" date="2018-09" db="EMBL/GenBank/DDBJ databases">
        <authorList>
            <person name="Zhu H."/>
        </authorList>
    </citation>
    <scope>NUCLEOTIDE SEQUENCE [LARGE SCALE GENOMIC DNA]</scope>
    <source>
        <strain evidence="2">K2R23-3</strain>
    </source>
</reference>
<organism evidence="1 2">
    <name type="scientific">Paenisporosarcina cavernae</name>
    <dbReference type="NCBI Taxonomy" id="2320858"/>
    <lineage>
        <taxon>Bacteria</taxon>
        <taxon>Bacillati</taxon>
        <taxon>Bacillota</taxon>
        <taxon>Bacilli</taxon>
        <taxon>Bacillales</taxon>
        <taxon>Caryophanaceae</taxon>
        <taxon>Paenisporosarcina</taxon>
    </lineage>
</organism>
<dbReference type="OrthoDB" id="2454247at2"/>
<gene>
    <name evidence="1" type="ORF">D3873_06210</name>
</gene>
<dbReference type="RefSeq" id="WP_119883235.1">
    <property type="nucleotide sequence ID" value="NZ_CP032418.1"/>
</dbReference>
<evidence type="ECO:0000313" key="1">
    <source>
        <dbReference type="EMBL" id="AYC29495.1"/>
    </source>
</evidence>
<dbReference type="EMBL" id="CP032418">
    <property type="protein sequence ID" value="AYC29495.1"/>
    <property type="molecule type" value="Genomic_DNA"/>
</dbReference>